<sequence length="31" mass="3492">MGERSEYILYGVYPGVNTAFIFLVPVPQAIF</sequence>
<keyword evidence="1" id="KW-1133">Transmembrane helix</keyword>
<gene>
    <name evidence="2" type="ORF">UV12_C0017G0002</name>
</gene>
<evidence type="ECO:0000313" key="2">
    <source>
        <dbReference type="EMBL" id="KKS46748.1"/>
    </source>
</evidence>
<protein>
    <submittedName>
        <fullName evidence="2">Uncharacterized protein</fullName>
    </submittedName>
</protein>
<keyword evidence="1" id="KW-0812">Transmembrane</keyword>
<reference evidence="2 3" key="1">
    <citation type="journal article" date="2015" name="Nature">
        <title>rRNA introns, odd ribosomes, and small enigmatic genomes across a large radiation of phyla.</title>
        <authorList>
            <person name="Brown C.T."/>
            <person name="Hug L.A."/>
            <person name="Thomas B.C."/>
            <person name="Sharon I."/>
            <person name="Castelle C.J."/>
            <person name="Singh A."/>
            <person name="Wilkins M.J."/>
            <person name="Williams K.H."/>
            <person name="Banfield J.F."/>
        </authorList>
    </citation>
    <scope>NUCLEOTIDE SEQUENCE [LARGE SCALE GENOMIC DNA]</scope>
</reference>
<evidence type="ECO:0000313" key="3">
    <source>
        <dbReference type="Proteomes" id="UP000034704"/>
    </source>
</evidence>
<keyword evidence="1" id="KW-0472">Membrane</keyword>
<dbReference type="Proteomes" id="UP000034704">
    <property type="component" value="Unassembled WGS sequence"/>
</dbReference>
<comment type="caution">
    <text evidence="2">The sequence shown here is derived from an EMBL/GenBank/DDBJ whole genome shotgun (WGS) entry which is preliminary data.</text>
</comment>
<evidence type="ECO:0000256" key="1">
    <source>
        <dbReference type="SAM" id="Phobius"/>
    </source>
</evidence>
<accession>A0A0G1CAU2</accession>
<organism evidence="2 3">
    <name type="scientific">Candidatus Nomurabacteria bacterium GW2011_GWC2_42_20</name>
    <dbReference type="NCBI Taxonomy" id="1618756"/>
    <lineage>
        <taxon>Bacteria</taxon>
        <taxon>Candidatus Nomuraibacteriota</taxon>
    </lineage>
</organism>
<name>A0A0G1CAU2_9BACT</name>
<dbReference type="AlphaFoldDB" id="A0A0G1CAU2"/>
<feature type="transmembrane region" description="Helical" evidence="1">
    <location>
        <begin position="7"/>
        <end position="26"/>
    </location>
</feature>
<proteinExistence type="predicted"/>
<dbReference type="EMBL" id="LCDG01000017">
    <property type="protein sequence ID" value="KKS46748.1"/>
    <property type="molecule type" value="Genomic_DNA"/>
</dbReference>